<accession>A0A841TPB6</accession>
<dbReference type="EMBL" id="JACJVR010000003">
    <property type="protein sequence ID" value="MBB6689995.1"/>
    <property type="molecule type" value="Genomic_DNA"/>
</dbReference>
<keyword evidence="1" id="KW-0489">Methyltransferase</keyword>
<keyword evidence="2" id="KW-1185">Reference proteome</keyword>
<sequence>MTIDRIRTELASYHDKFTTLAYRYDGTLASSEELETTIDRYSDFITDAENHSLWDRLERDSSDELHRLAAGLRRSSAQCVTIMEKYRALKLLGGESERTDYFQNIEACIEQEFGSFRVASDSRVVLIGSGSFPMTPLFIAKRTGASVVGIDIDEEAVELGRKVIDRLGRGLNIRLLGGSAEHHPEELRMATHLIFSSTVSEKYELLDRLHALTDRQVVVAMRYGDRLKSLFNYPMREVDGRKWRLVETVLRPEQVFDIALYRRA</sequence>
<dbReference type="Gene3D" id="3.40.50.150">
    <property type="entry name" value="Vaccinia Virus protein VP39"/>
    <property type="match status" value="1"/>
</dbReference>
<dbReference type="GO" id="GO:0032259">
    <property type="term" value="P:methylation"/>
    <property type="evidence" value="ECO:0007669"/>
    <property type="project" value="UniProtKB-KW"/>
</dbReference>
<evidence type="ECO:0000313" key="2">
    <source>
        <dbReference type="Proteomes" id="UP000553776"/>
    </source>
</evidence>
<dbReference type="RefSeq" id="WP_185134032.1">
    <property type="nucleotide sequence ID" value="NZ_JACJVR010000003.1"/>
</dbReference>
<dbReference type="AlphaFoldDB" id="A0A841TPB6"/>
<organism evidence="1 2">
    <name type="scientific">Cohnella xylanilytica</name>
    <dbReference type="NCBI Taxonomy" id="557555"/>
    <lineage>
        <taxon>Bacteria</taxon>
        <taxon>Bacillati</taxon>
        <taxon>Bacillota</taxon>
        <taxon>Bacilli</taxon>
        <taxon>Bacillales</taxon>
        <taxon>Paenibacillaceae</taxon>
        <taxon>Cohnella</taxon>
    </lineage>
</organism>
<reference evidence="1 2" key="1">
    <citation type="submission" date="2020-08" db="EMBL/GenBank/DDBJ databases">
        <title>Cohnella phylogeny.</title>
        <authorList>
            <person name="Dunlap C."/>
        </authorList>
    </citation>
    <scope>NUCLEOTIDE SEQUENCE [LARGE SCALE GENOMIC DNA]</scope>
    <source>
        <strain evidence="1 2">DSM 25239</strain>
    </source>
</reference>
<proteinExistence type="predicted"/>
<gene>
    <name evidence="1" type="ORF">H7B90_01140</name>
</gene>
<name>A0A841TPB6_9BACL</name>
<dbReference type="GO" id="GO:0008168">
    <property type="term" value="F:methyltransferase activity"/>
    <property type="evidence" value="ECO:0007669"/>
    <property type="project" value="UniProtKB-KW"/>
</dbReference>
<dbReference type="Proteomes" id="UP000553776">
    <property type="component" value="Unassembled WGS sequence"/>
</dbReference>
<comment type="caution">
    <text evidence="1">The sequence shown here is derived from an EMBL/GenBank/DDBJ whole genome shotgun (WGS) entry which is preliminary data.</text>
</comment>
<dbReference type="InterPro" id="IPR029063">
    <property type="entry name" value="SAM-dependent_MTases_sf"/>
</dbReference>
<dbReference type="SUPFAM" id="SSF53335">
    <property type="entry name" value="S-adenosyl-L-methionine-dependent methyltransferases"/>
    <property type="match status" value="1"/>
</dbReference>
<evidence type="ECO:0000313" key="1">
    <source>
        <dbReference type="EMBL" id="MBB6689995.1"/>
    </source>
</evidence>
<keyword evidence="1" id="KW-0808">Transferase</keyword>
<protein>
    <submittedName>
        <fullName evidence="1">Class I SAM-dependent methyltransferase</fullName>
    </submittedName>
</protein>